<evidence type="ECO:0000256" key="3">
    <source>
        <dbReference type="SAM" id="MobiDB-lite"/>
    </source>
</evidence>
<dbReference type="InterPro" id="IPR003593">
    <property type="entry name" value="AAA+_ATPase"/>
</dbReference>
<dbReference type="GO" id="GO:0016887">
    <property type="term" value="F:ATP hydrolysis activity"/>
    <property type="evidence" value="ECO:0007669"/>
    <property type="project" value="InterPro"/>
</dbReference>
<proteinExistence type="predicted"/>
<dbReference type="InterPro" id="IPR027417">
    <property type="entry name" value="P-loop_NTPase"/>
</dbReference>
<dbReference type="PROSITE" id="PS50893">
    <property type="entry name" value="ABC_TRANSPORTER_2"/>
    <property type="match status" value="1"/>
</dbReference>
<dbReference type="PANTHER" id="PTHR43119:SF1">
    <property type="entry name" value="ABC TRANSPORTER DOMAIN-CONTAINING PROTEIN"/>
    <property type="match status" value="1"/>
</dbReference>
<dbReference type="GO" id="GO:0005524">
    <property type="term" value="F:ATP binding"/>
    <property type="evidence" value="ECO:0007669"/>
    <property type="project" value="UniProtKB-KW"/>
</dbReference>
<keyword evidence="1" id="KW-0547">Nucleotide-binding</keyword>
<dbReference type="Gene3D" id="3.40.50.300">
    <property type="entry name" value="P-loop containing nucleotide triphosphate hydrolases"/>
    <property type="match status" value="1"/>
</dbReference>
<name>A0A0B7MV55_9FUNG</name>
<dbReference type="AlphaFoldDB" id="A0A0B7MV55"/>
<feature type="domain" description="ABC transporter" evidence="4">
    <location>
        <begin position="4"/>
        <end position="230"/>
    </location>
</feature>
<evidence type="ECO:0000313" key="6">
    <source>
        <dbReference type="Proteomes" id="UP000054107"/>
    </source>
</evidence>
<evidence type="ECO:0000256" key="2">
    <source>
        <dbReference type="ARBA" id="ARBA00022840"/>
    </source>
</evidence>
<protein>
    <recommendedName>
        <fullName evidence="4">ABC transporter domain-containing protein</fullName>
    </recommendedName>
</protein>
<feature type="compositionally biased region" description="Polar residues" evidence="3">
    <location>
        <begin position="220"/>
        <end position="232"/>
    </location>
</feature>
<dbReference type="STRING" id="35722.A0A0B7MV55"/>
<keyword evidence="2" id="KW-0067">ATP-binding</keyword>
<evidence type="ECO:0000313" key="5">
    <source>
        <dbReference type="EMBL" id="CEP07205.1"/>
    </source>
</evidence>
<dbReference type="InterPro" id="IPR003439">
    <property type="entry name" value="ABC_transporter-like_ATP-bd"/>
</dbReference>
<accession>A0A0B7MV55</accession>
<gene>
    <name evidence="5" type="primary">PARPA_00484.1 scaffold 888</name>
</gene>
<dbReference type="Pfam" id="PF00005">
    <property type="entry name" value="ABC_tran"/>
    <property type="match status" value="1"/>
</dbReference>
<evidence type="ECO:0000259" key="4">
    <source>
        <dbReference type="PROSITE" id="PS50893"/>
    </source>
</evidence>
<dbReference type="SUPFAM" id="SSF52540">
    <property type="entry name" value="P-loop containing nucleoside triphosphate hydrolases"/>
    <property type="match status" value="1"/>
</dbReference>
<keyword evidence="6" id="KW-1185">Reference proteome</keyword>
<evidence type="ECO:0000256" key="1">
    <source>
        <dbReference type="ARBA" id="ARBA00022741"/>
    </source>
</evidence>
<sequence>MPMFQAHDISMQLPDGRWLFRDISFDLEEGNTLVMRGPSGVGKTTLLKCIAELIPYENGYCKLFGKDVNDYTIPVWRSRVMYVPQRPAVHPGTPMDFFNMVKKYASQKSKKLLDPVKIGLEWNLSDSHFTEKWRNLSGGEMQRCALAIALALNPDILLLDEPTSALDPESVTLVENTLKSKTCIWISHDPGQQERVATHTLTLTRSHAPTPADSVKSQDRNSSNSSTTVQMS</sequence>
<dbReference type="Proteomes" id="UP000054107">
    <property type="component" value="Unassembled WGS sequence"/>
</dbReference>
<feature type="region of interest" description="Disordered" evidence="3">
    <location>
        <begin position="205"/>
        <end position="232"/>
    </location>
</feature>
<organism evidence="5 6">
    <name type="scientific">Parasitella parasitica</name>
    <dbReference type="NCBI Taxonomy" id="35722"/>
    <lineage>
        <taxon>Eukaryota</taxon>
        <taxon>Fungi</taxon>
        <taxon>Fungi incertae sedis</taxon>
        <taxon>Mucoromycota</taxon>
        <taxon>Mucoromycotina</taxon>
        <taxon>Mucoromycetes</taxon>
        <taxon>Mucorales</taxon>
        <taxon>Mucorineae</taxon>
        <taxon>Mucoraceae</taxon>
        <taxon>Parasitella</taxon>
    </lineage>
</organism>
<dbReference type="SMART" id="SM00382">
    <property type="entry name" value="AAA"/>
    <property type="match status" value="1"/>
</dbReference>
<dbReference type="EMBL" id="LN719137">
    <property type="protein sequence ID" value="CEP07205.1"/>
    <property type="molecule type" value="Genomic_DNA"/>
</dbReference>
<dbReference type="OrthoDB" id="6593433at2759"/>
<reference evidence="5 6" key="1">
    <citation type="submission" date="2014-09" db="EMBL/GenBank/DDBJ databases">
        <authorList>
            <person name="Ellenberger Sabrina"/>
        </authorList>
    </citation>
    <scope>NUCLEOTIDE SEQUENCE [LARGE SCALE GENOMIC DNA]</scope>
    <source>
        <strain evidence="5 6">CBS 412.66</strain>
    </source>
</reference>
<dbReference type="PANTHER" id="PTHR43119">
    <property type="entry name" value="ABC TRANSPORT PROTEIN ATP-BINDING COMPONENT-RELATED"/>
    <property type="match status" value="1"/>
</dbReference>